<evidence type="ECO:0000313" key="10">
    <source>
        <dbReference type="Proteomes" id="UP000306102"/>
    </source>
</evidence>
<dbReference type="AlphaFoldDB" id="A0A4S4EUP3"/>
<proteinExistence type="inferred from homology"/>
<dbReference type="InterPro" id="IPR006121">
    <property type="entry name" value="HMA_dom"/>
</dbReference>
<dbReference type="Proteomes" id="UP000306102">
    <property type="component" value="Unassembled WGS sequence"/>
</dbReference>
<evidence type="ECO:0000313" key="9">
    <source>
        <dbReference type="EMBL" id="THG20649.1"/>
    </source>
</evidence>
<gene>
    <name evidence="9" type="ORF">TEA_001005</name>
</gene>
<comment type="similarity">
    <text evidence="6">Belongs to the HIPP family.</text>
</comment>
<dbReference type="PROSITE" id="PS50846">
    <property type="entry name" value="HMA_2"/>
    <property type="match status" value="1"/>
</dbReference>
<name>A0A4S4EUP3_CAMSN</name>
<feature type="compositionally biased region" description="Basic and acidic residues" evidence="7">
    <location>
        <begin position="133"/>
        <end position="178"/>
    </location>
</feature>
<organism evidence="9 10">
    <name type="scientific">Camellia sinensis var. sinensis</name>
    <name type="common">China tea</name>
    <dbReference type="NCBI Taxonomy" id="542762"/>
    <lineage>
        <taxon>Eukaryota</taxon>
        <taxon>Viridiplantae</taxon>
        <taxon>Streptophyta</taxon>
        <taxon>Embryophyta</taxon>
        <taxon>Tracheophyta</taxon>
        <taxon>Spermatophyta</taxon>
        <taxon>Magnoliopsida</taxon>
        <taxon>eudicotyledons</taxon>
        <taxon>Gunneridae</taxon>
        <taxon>Pentapetalae</taxon>
        <taxon>asterids</taxon>
        <taxon>Ericales</taxon>
        <taxon>Theaceae</taxon>
        <taxon>Camellia</taxon>
    </lineage>
</organism>
<evidence type="ECO:0000256" key="7">
    <source>
        <dbReference type="SAM" id="MobiDB-lite"/>
    </source>
</evidence>
<evidence type="ECO:0000256" key="5">
    <source>
        <dbReference type="ARBA" id="ARBA00023289"/>
    </source>
</evidence>
<dbReference type="GO" id="GO:0046872">
    <property type="term" value="F:metal ion binding"/>
    <property type="evidence" value="ECO:0007669"/>
    <property type="project" value="UniProtKB-KW"/>
</dbReference>
<keyword evidence="2" id="KW-0488">Methylation</keyword>
<accession>A0A4S4EUP3</accession>
<comment type="caution">
    <text evidence="9">The sequence shown here is derived from an EMBL/GenBank/DDBJ whole genome shotgun (WGS) entry which is preliminary data.</text>
</comment>
<dbReference type="InterPro" id="IPR051863">
    <property type="entry name" value="HIPP"/>
</dbReference>
<comment type="subcellular location">
    <subcellularLocation>
        <location evidence="1">Membrane</location>
        <topology evidence="1">Peripheral membrane protein</topology>
    </subcellularLocation>
</comment>
<dbReference type="GO" id="GO:0016020">
    <property type="term" value="C:membrane"/>
    <property type="evidence" value="ECO:0007669"/>
    <property type="project" value="UniProtKB-SubCell"/>
</dbReference>
<evidence type="ECO:0000256" key="3">
    <source>
        <dbReference type="ARBA" id="ARBA00022723"/>
    </source>
</evidence>
<keyword evidence="4" id="KW-0449">Lipoprotein</keyword>
<dbReference type="PANTHER" id="PTHR45811:SF35">
    <property type="entry name" value="HEAVY METAL-ASSOCIATED ISOPRENYLATED PLANT PROTEIN 39"/>
    <property type="match status" value="1"/>
</dbReference>
<dbReference type="EMBL" id="SDRB02001791">
    <property type="protein sequence ID" value="THG20649.1"/>
    <property type="molecule type" value="Genomic_DNA"/>
</dbReference>
<dbReference type="GO" id="GO:0009626">
    <property type="term" value="P:plant-type hypersensitive response"/>
    <property type="evidence" value="ECO:0007669"/>
    <property type="project" value="UniProtKB-KW"/>
</dbReference>
<protein>
    <recommendedName>
        <fullName evidence="8">HMA domain-containing protein</fullName>
    </recommendedName>
</protein>
<evidence type="ECO:0000256" key="4">
    <source>
        <dbReference type="ARBA" id="ARBA00023288"/>
    </source>
</evidence>
<evidence type="ECO:0000256" key="2">
    <source>
        <dbReference type="ARBA" id="ARBA00022481"/>
    </source>
</evidence>
<dbReference type="PANTHER" id="PTHR45811">
    <property type="entry name" value="COPPER TRANSPORT PROTEIN FAMILY-RELATED"/>
    <property type="match status" value="1"/>
</dbReference>
<reference evidence="9 10" key="1">
    <citation type="journal article" date="2018" name="Proc. Natl. Acad. Sci. U.S.A.">
        <title>Draft genome sequence of Camellia sinensis var. sinensis provides insights into the evolution of the tea genome and tea quality.</title>
        <authorList>
            <person name="Wei C."/>
            <person name="Yang H."/>
            <person name="Wang S."/>
            <person name="Zhao J."/>
            <person name="Liu C."/>
            <person name="Gao L."/>
            <person name="Xia E."/>
            <person name="Lu Y."/>
            <person name="Tai Y."/>
            <person name="She G."/>
            <person name="Sun J."/>
            <person name="Cao H."/>
            <person name="Tong W."/>
            <person name="Gao Q."/>
            <person name="Li Y."/>
            <person name="Deng W."/>
            <person name="Jiang X."/>
            <person name="Wang W."/>
            <person name="Chen Q."/>
            <person name="Zhang S."/>
            <person name="Li H."/>
            <person name="Wu J."/>
            <person name="Wang P."/>
            <person name="Li P."/>
            <person name="Shi C."/>
            <person name="Zheng F."/>
            <person name="Jian J."/>
            <person name="Huang B."/>
            <person name="Shan D."/>
            <person name="Shi M."/>
            <person name="Fang C."/>
            <person name="Yue Y."/>
            <person name="Li F."/>
            <person name="Li D."/>
            <person name="Wei S."/>
            <person name="Han B."/>
            <person name="Jiang C."/>
            <person name="Yin Y."/>
            <person name="Xia T."/>
            <person name="Zhang Z."/>
            <person name="Bennetzen J.L."/>
            <person name="Zhao S."/>
            <person name="Wan X."/>
        </authorList>
    </citation>
    <scope>NUCLEOTIDE SEQUENCE [LARGE SCALE GENOMIC DNA]</scope>
    <source>
        <strain evidence="10">cv. Shuchazao</strain>
        <tissue evidence="9">Leaf</tissue>
    </source>
</reference>
<feature type="domain" description="HMA" evidence="8">
    <location>
        <begin position="63"/>
        <end position="130"/>
    </location>
</feature>
<keyword evidence="5" id="KW-0636">Prenylation</keyword>
<evidence type="ECO:0000256" key="6">
    <source>
        <dbReference type="ARBA" id="ARBA00024045"/>
    </source>
</evidence>
<keyword evidence="3" id="KW-0479">Metal-binding</keyword>
<sequence>MSLSPPPTQPFAAVIAPSYHSFLFHRCRSLRSSSQSSVAGHPFFKPCVHFSLSLSGFCFGTPVHKFILKLDLNDDKDKRKALKTVATLAGIDSISMDMKDKKLTVIGSVDPVSVVSKLRKLWPTDIILVGPAKEPEKKEEPKQEEGKKEEETKKEEEPKKEEEAKKEETKKEEEKKPEPVVGILPYAYRPYYPPMNTYYYAHQSMEENPNACVIC</sequence>
<keyword evidence="10" id="KW-1185">Reference proteome</keyword>
<dbReference type="Gene3D" id="3.30.70.100">
    <property type="match status" value="1"/>
</dbReference>
<evidence type="ECO:0000256" key="1">
    <source>
        <dbReference type="ARBA" id="ARBA00004170"/>
    </source>
</evidence>
<dbReference type="STRING" id="542762.A0A4S4EUP3"/>
<dbReference type="Pfam" id="PF00403">
    <property type="entry name" value="HMA"/>
    <property type="match status" value="1"/>
</dbReference>
<evidence type="ECO:0000259" key="8">
    <source>
        <dbReference type="PROSITE" id="PS50846"/>
    </source>
</evidence>
<feature type="region of interest" description="Disordered" evidence="7">
    <location>
        <begin position="132"/>
        <end position="179"/>
    </location>
</feature>